<comment type="caution">
    <text evidence="9">The sequence shown here is derived from an EMBL/GenBank/DDBJ whole genome shotgun (WGS) entry which is preliminary data.</text>
</comment>
<sequence>MPKKKSGSRKKSERVKSKKKVMMLNRDIYDLGKHPSNLLMVCDQCHRVQKNRSFCYFCSSINQLAQCANCGKIKCMSKLGDCVVKHPKSFSTGLTMVGAICDHCEGFICHSKKCLSTHGCVCPLQDANCTECHRGVWSHGGRIFKCAFCESFLCEDDQFEHQASCQKLSGDDYKCGTCNRYGQFVCLNCKVSFCDEHVKRKGHKPVENSTPSCPKCSLPTKEVYTLSLSAKKYQYGKKVKDIQYEQHSSLSDANSSDEMSDSSQNQFFPN</sequence>
<evidence type="ECO:0000256" key="5">
    <source>
        <dbReference type="ARBA" id="ARBA00022771"/>
    </source>
</evidence>
<keyword evidence="3" id="KW-0479">Metal-binding</keyword>
<dbReference type="GO" id="GO:0005730">
    <property type="term" value="C:nucleolus"/>
    <property type="evidence" value="ECO:0007669"/>
    <property type="project" value="UniProtKB-SubCell"/>
</dbReference>
<keyword evidence="10" id="KW-1185">Reference proteome</keyword>
<protein>
    <submittedName>
        <fullName evidence="9">Zinc finger protein</fullName>
    </submittedName>
</protein>
<dbReference type="Proteomes" id="UP001165289">
    <property type="component" value="Unassembled WGS sequence"/>
</dbReference>
<evidence type="ECO:0000313" key="10">
    <source>
        <dbReference type="Proteomes" id="UP001165289"/>
    </source>
</evidence>
<dbReference type="EMBL" id="JAKMXF010000111">
    <property type="protein sequence ID" value="KAI6657852.1"/>
    <property type="molecule type" value="Genomic_DNA"/>
</dbReference>
<dbReference type="InterPro" id="IPR010531">
    <property type="entry name" value="NOA36"/>
</dbReference>
<dbReference type="PANTHER" id="PTHR13214">
    <property type="entry name" value="ZINC FINGER PROTEIN 330"/>
    <property type="match status" value="1"/>
</dbReference>
<dbReference type="GO" id="GO:0008270">
    <property type="term" value="F:zinc ion binding"/>
    <property type="evidence" value="ECO:0007669"/>
    <property type="project" value="UniProtKB-KW"/>
</dbReference>
<dbReference type="Pfam" id="PF06524">
    <property type="entry name" value="NOA36"/>
    <property type="match status" value="1"/>
</dbReference>
<organism evidence="9 10">
    <name type="scientific">Oopsacas minuta</name>
    <dbReference type="NCBI Taxonomy" id="111878"/>
    <lineage>
        <taxon>Eukaryota</taxon>
        <taxon>Metazoa</taxon>
        <taxon>Porifera</taxon>
        <taxon>Hexactinellida</taxon>
        <taxon>Hexasterophora</taxon>
        <taxon>Lyssacinosida</taxon>
        <taxon>Leucopsacidae</taxon>
        <taxon>Oopsacas</taxon>
    </lineage>
</organism>
<evidence type="ECO:0000256" key="3">
    <source>
        <dbReference type="ARBA" id="ARBA00022723"/>
    </source>
</evidence>
<dbReference type="PANTHER" id="PTHR13214:SF1">
    <property type="entry name" value="ZINC FINGER PROTEIN 330"/>
    <property type="match status" value="1"/>
</dbReference>
<proteinExistence type="inferred from homology"/>
<evidence type="ECO:0000256" key="1">
    <source>
        <dbReference type="ARBA" id="ARBA00004604"/>
    </source>
</evidence>
<accession>A0AAV7K9S5</accession>
<keyword evidence="4" id="KW-0677">Repeat</keyword>
<evidence type="ECO:0000256" key="7">
    <source>
        <dbReference type="ARBA" id="ARBA00023242"/>
    </source>
</evidence>
<comment type="subcellular location">
    <subcellularLocation>
        <location evidence="1">Nucleus</location>
        <location evidence="1">Nucleolus</location>
    </subcellularLocation>
</comment>
<comment type="similarity">
    <text evidence="2">Belongs to the NOA36 family.</text>
</comment>
<evidence type="ECO:0000256" key="2">
    <source>
        <dbReference type="ARBA" id="ARBA00007212"/>
    </source>
</evidence>
<keyword evidence="6" id="KW-0862">Zinc</keyword>
<evidence type="ECO:0000256" key="6">
    <source>
        <dbReference type="ARBA" id="ARBA00022833"/>
    </source>
</evidence>
<name>A0AAV7K9S5_9METZ</name>
<feature type="region of interest" description="Disordered" evidence="8">
    <location>
        <begin position="247"/>
        <end position="270"/>
    </location>
</feature>
<reference evidence="9 10" key="1">
    <citation type="journal article" date="2023" name="BMC Biol.">
        <title>The compact genome of the sponge Oopsacas minuta (Hexactinellida) is lacking key metazoan core genes.</title>
        <authorList>
            <person name="Santini S."/>
            <person name="Schenkelaars Q."/>
            <person name="Jourda C."/>
            <person name="Duchesne M."/>
            <person name="Belahbib H."/>
            <person name="Rocher C."/>
            <person name="Selva M."/>
            <person name="Riesgo A."/>
            <person name="Vervoort M."/>
            <person name="Leys S.P."/>
            <person name="Kodjabachian L."/>
            <person name="Le Bivic A."/>
            <person name="Borchiellini C."/>
            <person name="Claverie J.M."/>
            <person name="Renard E."/>
        </authorList>
    </citation>
    <scope>NUCLEOTIDE SEQUENCE [LARGE SCALE GENOMIC DNA]</scope>
    <source>
        <strain evidence="9">SPO-2</strain>
    </source>
</reference>
<evidence type="ECO:0000313" key="9">
    <source>
        <dbReference type="EMBL" id="KAI6657852.1"/>
    </source>
</evidence>
<dbReference type="AlphaFoldDB" id="A0AAV7K9S5"/>
<gene>
    <name evidence="9" type="ORF">LOD99_594</name>
</gene>
<keyword evidence="5" id="KW-0863">Zinc-finger</keyword>
<keyword evidence="7" id="KW-0539">Nucleus</keyword>
<evidence type="ECO:0000256" key="8">
    <source>
        <dbReference type="SAM" id="MobiDB-lite"/>
    </source>
</evidence>
<evidence type="ECO:0000256" key="4">
    <source>
        <dbReference type="ARBA" id="ARBA00022737"/>
    </source>
</evidence>